<dbReference type="EMBL" id="MU276274">
    <property type="protein sequence ID" value="KAI0039684.1"/>
    <property type="molecule type" value="Genomic_DNA"/>
</dbReference>
<evidence type="ECO:0000313" key="1">
    <source>
        <dbReference type="EMBL" id="KAI0039684.1"/>
    </source>
</evidence>
<organism evidence="1 2">
    <name type="scientific">Auriscalpium vulgare</name>
    <dbReference type="NCBI Taxonomy" id="40419"/>
    <lineage>
        <taxon>Eukaryota</taxon>
        <taxon>Fungi</taxon>
        <taxon>Dikarya</taxon>
        <taxon>Basidiomycota</taxon>
        <taxon>Agaricomycotina</taxon>
        <taxon>Agaricomycetes</taxon>
        <taxon>Russulales</taxon>
        <taxon>Auriscalpiaceae</taxon>
        <taxon>Auriscalpium</taxon>
    </lineage>
</organism>
<keyword evidence="2" id="KW-1185">Reference proteome</keyword>
<comment type="caution">
    <text evidence="1">The sequence shown here is derived from an EMBL/GenBank/DDBJ whole genome shotgun (WGS) entry which is preliminary data.</text>
</comment>
<protein>
    <submittedName>
        <fullName evidence="1">Uncharacterized protein</fullName>
    </submittedName>
</protein>
<name>A0ACB8R6A6_9AGAM</name>
<reference evidence="1" key="2">
    <citation type="journal article" date="2022" name="New Phytol.">
        <title>Evolutionary transition to the ectomycorrhizal habit in the genomes of a hyperdiverse lineage of mushroom-forming fungi.</title>
        <authorList>
            <person name="Looney B."/>
            <person name="Miyauchi S."/>
            <person name="Morin E."/>
            <person name="Drula E."/>
            <person name="Courty P.E."/>
            <person name="Kohler A."/>
            <person name="Kuo A."/>
            <person name="LaButti K."/>
            <person name="Pangilinan J."/>
            <person name="Lipzen A."/>
            <person name="Riley R."/>
            <person name="Andreopoulos W."/>
            <person name="He G."/>
            <person name="Johnson J."/>
            <person name="Nolan M."/>
            <person name="Tritt A."/>
            <person name="Barry K.W."/>
            <person name="Grigoriev I.V."/>
            <person name="Nagy L.G."/>
            <person name="Hibbett D."/>
            <person name="Henrissat B."/>
            <person name="Matheny P.B."/>
            <person name="Labbe J."/>
            <person name="Martin F.M."/>
        </authorList>
    </citation>
    <scope>NUCLEOTIDE SEQUENCE</scope>
    <source>
        <strain evidence="1">FP105234-sp</strain>
    </source>
</reference>
<gene>
    <name evidence="1" type="ORF">FA95DRAFT_1567008</name>
</gene>
<dbReference type="Proteomes" id="UP000814033">
    <property type="component" value="Unassembled WGS sequence"/>
</dbReference>
<evidence type="ECO:0000313" key="2">
    <source>
        <dbReference type="Proteomes" id="UP000814033"/>
    </source>
</evidence>
<accession>A0ACB8R6A6</accession>
<reference evidence="1" key="1">
    <citation type="submission" date="2021-02" db="EMBL/GenBank/DDBJ databases">
        <authorList>
            <consortium name="DOE Joint Genome Institute"/>
            <person name="Ahrendt S."/>
            <person name="Looney B.P."/>
            <person name="Miyauchi S."/>
            <person name="Morin E."/>
            <person name="Drula E."/>
            <person name="Courty P.E."/>
            <person name="Chicoki N."/>
            <person name="Fauchery L."/>
            <person name="Kohler A."/>
            <person name="Kuo A."/>
            <person name="Labutti K."/>
            <person name="Pangilinan J."/>
            <person name="Lipzen A."/>
            <person name="Riley R."/>
            <person name="Andreopoulos W."/>
            <person name="He G."/>
            <person name="Johnson J."/>
            <person name="Barry K.W."/>
            <person name="Grigoriev I.V."/>
            <person name="Nagy L."/>
            <person name="Hibbett D."/>
            <person name="Henrissat B."/>
            <person name="Matheny P.B."/>
            <person name="Labbe J."/>
            <person name="Martin F."/>
        </authorList>
    </citation>
    <scope>NUCLEOTIDE SEQUENCE</scope>
    <source>
        <strain evidence="1">FP105234-sp</strain>
    </source>
</reference>
<proteinExistence type="predicted"/>
<sequence length="81" mass="8774">MSLAGTAGWSETQPSSRRHDLNQGIEVFDRRDLFFGVSFSVVIALQAPGIDSGLMTSLPGDENLAASASMLDDVTHLVYFR</sequence>